<reference evidence="1 2" key="1">
    <citation type="journal article" date="2021" name="Front. Genet.">
        <title>Chromosome-Level Genome Assembly Reveals Significant Gene Expansion in the Toll and IMD Signaling Pathways of Dendrolimus kikuchii.</title>
        <authorList>
            <person name="Zhou J."/>
            <person name="Wu P."/>
            <person name="Xiong Z."/>
            <person name="Liu N."/>
            <person name="Zhao N."/>
            <person name="Ji M."/>
            <person name="Qiu Y."/>
            <person name="Yang B."/>
        </authorList>
    </citation>
    <scope>NUCLEOTIDE SEQUENCE [LARGE SCALE GENOMIC DNA]</scope>
    <source>
        <strain evidence="1">Ann1</strain>
    </source>
</reference>
<sequence>MIMTSGVLHINEQYIDVRCLLIIIFIRLSLFRWYPTSPCKQDRFRMQKQDKWVEQILEFLTKQHEEDKIRQEWAKTSVHRYNPFAAHERTQKLLNGGIYNDRSVNRLPASILFNYNSDIKNVLPDYELQKFYLPLPDPPPTLSTTIYNNPNDDLGSSVIVWVAAILLMGILVLTIRAAEKCLEKRLFKKSRRASSEEWPTPSVIATSQQSTTNDLGLSLRIAPTFQPDNQDLPPPYSDCANDDTPNVDPKYLEEPPPPYAACFVAFTAPKDGVPSVQIVNDRIQKAGTSRSDDMVDAEALNVPDGSNETSVDVTINIDMVNNTQEHVV</sequence>
<comment type="caution">
    <text evidence="1">The sequence shown here is derived from an EMBL/GenBank/DDBJ whole genome shotgun (WGS) entry which is preliminary data.</text>
</comment>
<name>A0ACC1CJH0_9NEOP</name>
<accession>A0ACC1CJH0</accession>
<evidence type="ECO:0000313" key="2">
    <source>
        <dbReference type="Proteomes" id="UP000824533"/>
    </source>
</evidence>
<organism evidence="1 2">
    <name type="scientific">Dendrolimus kikuchii</name>
    <dbReference type="NCBI Taxonomy" id="765133"/>
    <lineage>
        <taxon>Eukaryota</taxon>
        <taxon>Metazoa</taxon>
        <taxon>Ecdysozoa</taxon>
        <taxon>Arthropoda</taxon>
        <taxon>Hexapoda</taxon>
        <taxon>Insecta</taxon>
        <taxon>Pterygota</taxon>
        <taxon>Neoptera</taxon>
        <taxon>Endopterygota</taxon>
        <taxon>Lepidoptera</taxon>
        <taxon>Glossata</taxon>
        <taxon>Ditrysia</taxon>
        <taxon>Bombycoidea</taxon>
        <taxon>Lasiocampidae</taxon>
        <taxon>Dendrolimus</taxon>
    </lineage>
</organism>
<dbReference type="Proteomes" id="UP000824533">
    <property type="component" value="Linkage Group LG23"/>
</dbReference>
<gene>
    <name evidence="1" type="ORF">K1T71_012485</name>
</gene>
<proteinExistence type="predicted"/>
<dbReference type="EMBL" id="CM034409">
    <property type="protein sequence ID" value="KAJ0171722.1"/>
    <property type="molecule type" value="Genomic_DNA"/>
</dbReference>
<protein>
    <submittedName>
        <fullName evidence="1">Uncharacterized protein</fullName>
    </submittedName>
</protein>
<evidence type="ECO:0000313" key="1">
    <source>
        <dbReference type="EMBL" id="KAJ0171722.1"/>
    </source>
</evidence>
<keyword evidence="2" id="KW-1185">Reference proteome</keyword>